<dbReference type="Proteomes" id="UP000268291">
    <property type="component" value="Unassembled WGS sequence"/>
</dbReference>
<evidence type="ECO:0000256" key="5">
    <source>
        <dbReference type="ARBA" id="ARBA00022741"/>
    </source>
</evidence>
<dbReference type="CDD" id="cd02021">
    <property type="entry name" value="GntK"/>
    <property type="match status" value="1"/>
</dbReference>
<dbReference type="Pfam" id="PF01202">
    <property type="entry name" value="SKI"/>
    <property type="match status" value="1"/>
</dbReference>
<keyword evidence="5 10" id="KW-0547">Nucleotide-binding</keyword>
<dbReference type="EC" id="2.7.1.12" evidence="3 10"/>
<reference evidence="11 13" key="1">
    <citation type="submission" date="2018-03" db="EMBL/GenBank/DDBJ databases">
        <title>Genomic Encyclopedia of Archaeal and Bacterial Type Strains, Phase II (KMG-II): from individual species to whole genera.</title>
        <authorList>
            <person name="Goeker M."/>
        </authorList>
    </citation>
    <scope>NUCLEOTIDE SEQUENCE [LARGE SCALE GENOMIC DNA]</scope>
    <source>
        <strain evidence="11 13">DSM 21548</strain>
    </source>
</reference>
<sequence length="178" mass="18846">MSDTPSESPSPTRRHPHVVVMGVSGAGKSTIGALVAASLGVPFVDGDSLHPLTNVEKMAAGHPLDDDDRWPWLRTVGAALASAGDGGLVIACSALRRSYRDAIREEAPETVFLHLHGERDVLAHRLEGRSDHFMPASLLDSQFATLEELQDDERAVVVDVDAEVPAIVDAAVEGIGAL</sequence>
<dbReference type="Gene3D" id="3.40.50.300">
    <property type="entry name" value="P-loop containing nucleotide triphosphate hydrolases"/>
    <property type="match status" value="1"/>
</dbReference>
<accession>A0A2P8GR37</accession>
<protein>
    <recommendedName>
        <fullName evidence="3 10">Gluconokinase</fullName>
        <ecNumber evidence="3 10">2.7.1.12</ecNumber>
    </recommendedName>
</protein>
<dbReference type="GO" id="GO:0005737">
    <property type="term" value="C:cytoplasm"/>
    <property type="evidence" value="ECO:0007669"/>
    <property type="project" value="TreeGrafter"/>
</dbReference>
<evidence type="ECO:0000313" key="11">
    <source>
        <dbReference type="EMBL" id="PSL36430.1"/>
    </source>
</evidence>
<evidence type="ECO:0000313" key="13">
    <source>
        <dbReference type="Proteomes" id="UP000241203"/>
    </source>
</evidence>
<dbReference type="InterPro" id="IPR006001">
    <property type="entry name" value="Therm_gnt_kin"/>
</dbReference>
<keyword evidence="14" id="KW-1185">Reference proteome</keyword>
<keyword evidence="4 10" id="KW-0808">Transferase</keyword>
<dbReference type="AlphaFoldDB" id="A0A2P8GR37"/>
<dbReference type="GO" id="GO:0005524">
    <property type="term" value="F:ATP binding"/>
    <property type="evidence" value="ECO:0007669"/>
    <property type="project" value="UniProtKB-KW"/>
</dbReference>
<comment type="pathway">
    <text evidence="1">Carbohydrate acid metabolism.</text>
</comment>
<dbReference type="NCBIfam" id="TIGR01313">
    <property type="entry name" value="therm_gnt_kin"/>
    <property type="match status" value="1"/>
</dbReference>
<evidence type="ECO:0000256" key="2">
    <source>
        <dbReference type="ARBA" id="ARBA00008420"/>
    </source>
</evidence>
<dbReference type="GO" id="GO:0046316">
    <property type="term" value="F:gluconokinase activity"/>
    <property type="evidence" value="ECO:0007669"/>
    <property type="project" value="UniProtKB-EC"/>
</dbReference>
<evidence type="ECO:0000256" key="8">
    <source>
        <dbReference type="ARBA" id="ARBA00023064"/>
    </source>
</evidence>
<evidence type="ECO:0000313" key="14">
    <source>
        <dbReference type="Proteomes" id="UP000268291"/>
    </source>
</evidence>
<evidence type="ECO:0000256" key="3">
    <source>
        <dbReference type="ARBA" id="ARBA00012054"/>
    </source>
</evidence>
<evidence type="ECO:0000256" key="7">
    <source>
        <dbReference type="ARBA" id="ARBA00022840"/>
    </source>
</evidence>
<dbReference type="SUPFAM" id="SSF52540">
    <property type="entry name" value="P-loop containing nucleoside triphosphate hydrolases"/>
    <property type="match status" value="1"/>
</dbReference>
<evidence type="ECO:0000256" key="6">
    <source>
        <dbReference type="ARBA" id="ARBA00022777"/>
    </source>
</evidence>
<evidence type="ECO:0000256" key="10">
    <source>
        <dbReference type="RuleBase" id="RU363066"/>
    </source>
</evidence>
<comment type="similarity">
    <text evidence="2 10">Belongs to the gluconokinase GntK/GntV family.</text>
</comment>
<comment type="caution">
    <text evidence="11">The sequence shown here is derived from an EMBL/GenBank/DDBJ whole genome shotgun (WGS) entry which is preliminary data.</text>
</comment>
<dbReference type="EMBL" id="RZGY01000001">
    <property type="protein sequence ID" value="RUQ85643.1"/>
    <property type="molecule type" value="Genomic_DNA"/>
</dbReference>
<evidence type="ECO:0000256" key="9">
    <source>
        <dbReference type="ARBA" id="ARBA00048090"/>
    </source>
</evidence>
<dbReference type="RefSeq" id="WP_106561705.1">
    <property type="nucleotide sequence ID" value="NZ_PYAU01000001.1"/>
</dbReference>
<dbReference type="FunFam" id="3.40.50.300:FF:000522">
    <property type="entry name" value="Gluconokinase"/>
    <property type="match status" value="1"/>
</dbReference>
<keyword evidence="6 10" id="KW-0418">Kinase</keyword>
<proteinExistence type="inferred from homology"/>
<dbReference type="GO" id="GO:0019521">
    <property type="term" value="P:D-gluconate metabolic process"/>
    <property type="evidence" value="ECO:0007669"/>
    <property type="project" value="UniProtKB-KW"/>
</dbReference>
<evidence type="ECO:0000256" key="4">
    <source>
        <dbReference type="ARBA" id="ARBA00022679"/>
    </source>
</evidence>
<evidence type="ECO:0000313" key="12">
    <source>
        <dbReference type="EMBL" id="RUQ85643.1"/>
    </source>
</evidence>
<comment type="catalytic activity">
    <reaction evidence="9 10">
        <text>D-gluconate + ATP = 6-phospho-D-gluconate + ADP + H(+)</text>
        <dbReference type="Rhea" id="RHEA:19433"/>
        <dbReference type="ChEBI" id="CHEBI:15378"/>
        <dbReference type="ChEBI" id="CHEBI:18391"/>
        <dbReference type="ChEBI" id="CHEBI:30616"/>
        <dbReference type="ChEBI" id="CHEBI:58759"/>
        <dbReference type="ChEBI" id="CHEBI:456216"/>
        <dbReference type="EC" id="2.7.1.12"/>
    </reaction>
</comment>
<reference evidence="12 14" key="2">
    <citation type="submission" date="2018-12" db="EMBL/GenBank/DDBJ databases">
        <authorList>
            <person name="hu s."/>
            <person name="Xu Y."/>
            <person name="Xu B."/>
            <person name="Li F."/>
        </authorList>
    </citation>
    <scope>NUCLEOTIDE SEQUENCE [LARGE SCALE GENOMIC DNA]</scope>
    <source>
        <strain evidence="12 14">KSW2-17</strain>
    </source>
</reference>
<organism evidence="11 13">
    <name type="scientific">Labedella gwakjiensis</name>
    <dbReference type="NCBI Taxonomy" id="390269"/>
    <lineage>
        <taxon>Bacteria</taxon>
        <taxon>Bacillati</taxon>
        <taxon>Actinomycetota</taxon>
        <taxon>Actinomycetes</taxon>
        <taxon>Micrococcales</taxon>
        <taxon>Microbacteriaceae</taxon>
        <taxon>Labedella</taxon>
    </lineage>
</organism>
<gene>
    <name evidence="11" type="ORF">CLV49_0020</name>
    <name evidence="12" type="ORF">ELQ93_00960</name>
</gene>
<dbReference type="PANTHER" id="PTHR43442:SF3">
    <property type="entry name" value="GLUCONOKINASE-RELATED"/>
    <property type="match status" value="1"/>
</dbReference>
<dbReference type="Proteomes" id="UP000241203">
    <property type="component" value="Unassembled WGS sequence"/>
</dbReference>
<evidence type="ECO:0000256" key="1">
    <source>
        <dbReference type="ARBA" id="ARBA00004761"/>
    </source>
</evidence>
<dbReference type="InterPro" id="IPR031322">
    <property type="entry name" value="Shikimate/glucono_kinase"/>
</dbReference>
<dbReference type="OrthoDB" id="9795716at2"/>
<name>A0A2P8GR37_9MICO</name>
<dbReference type="EMBL" id="PYAU01000001">
    <property type="protein sequence ID" value="PSL36430.1"/>
    <property type="molecule type" value="Genomic_DNA"/>
</dbReference>
<keyword evidence="7 10" id="KW-0067">ATP-binding</keyword>
<keyword evidence="8" id="KW-0311">Gluconate utilization</keyword>
<dbReference type="InterPro" id="IPR027417">
    <property type="entry name" value="P-loop_NTPase"/>
</dbReference>
<dbReference type="PANTHER" id="PTHR43442">
    <property type="entry name" value="GLUCONOKINASE-RELATED"/>
    <property type="match status" value="1"/>
</dbReference>